<dbReference type="InterPro" id="IPR023393">
    <property type="entry name" value="START-like_dom_sf"/>
</dbReference>
<dbReference type="PANTHER" id="PTHR31213">
    <property type="entry name" value="OS08G0374000 PROTEIN-RELATED"/>
    <property type="match status" value="1"/>
</dbReference>
<name>A0A8B8ZIU9_PHODC</name>
<dbReference type="AlphaFoldDB" id="A0A8B8ZIU9"/>
<dbReference type="Gene3D" id="3.30.530.20">
    <property type="match status" value="1"/>
</dbReference>
<evidence type="ECO:0000313" key="4">
    <source>
        <dbReference type="RefSeq" id="XP_038974110.1"/>
    </source>
</evidence>
<proteinExistence type="inferred from homology"/>
<accession>A0A8B8ZIU9</accession>
<keyword evidence="3" id="KW-1185">Reference proteome</keyword>
<dbReference type="SMART" id="SM01037">
    <property type="entry name" value="Bet_v_1"/>
    <property type="match status" value="1"/>
</dbReference>
<dbReference type="Pfam" id="PF00407">
    <property type="entry name" value="Bet_v_1"/>
    <property type="match status" value="1"/>
</dbReference>
<protein>
    <submittedName>
        <fullName evidence="4">Pathogenesis-related protein 1-like</fullName>
    </submittedName>
</protein>
<dbReference type="GO" id="GO:0006952">
    <property type="term" value="P:defense response"/>
    <property type="evidence" value="ECO:0007669"/>
    <property type="project" value="InterPro"/>
</dbReference>
<dbReference type="RefSeq" id="XP_038974110.1">
    <property type="nucleotide sequence ID" value="XM_039118182.1"/>
</dbReference>
<dbReference type="CDD" id="cd07816">
    <property type="entry name" value="Bet_v1-like"/>
    <property type="match status" value="1"/>
</dbReference>
<dbReference type="Proteomes" id="UP000228380">
    <property type="component" value="Unplaced"/>
</dbReference>
<dbReference type="KEGG" id="pda:120105594"/>
<dbReference type="GeneID" id="120105594"/>
<dbReference type="PRINTS" id="PR00634">
    <property type="entry name" value="BETALLERGEN"/>
</dbReference>
<dbReference type="GO" id="GO:0010427">
    <property type="term" value="F:abscisic acid binding"/>
    <property type="evidence" value="ECO:0007669"/>
    <property type="project" value="InterPro"/>
</dbReference>
<evidence type="ECO:0000259" key="2">
    <source>
        <dbReference type="SMART" id="SM01037"/>
    </source>
</evidence>
<reference evidence="4" key="1">
    <citation type="submission" date="2025-08" db="UniProtKB">
        <authorList>
            <consortium name="RefSeq"/>
        </authorList>
    </citation>
    <scope>IDENTIFICATION</scope>
    <source>
        <tissue evidence="4">Young leaves</tissue>
    </source>
</reference>
<dbReference type="SUPFAM" id="SSF55961">
    <property type="entry name" value="Bet v1-like"/>
    <property type="match status" value="1"/>
</dbReference>
<dbReference type="OrthoDB" id="1500546at2759"/>
<dbReference type="InterPro" id="IPR024949">
    <property type="entry name" value="Bet_v_I_allergen"/>
</dbReference>
<dbReference type="InterPro" id="IPR000916">
    <property type="entry name" value="Bet_v_I/MLP"/>
</dbReference>
<dbReference type="GO" id="GO:0005634">
    <property type="term" value="C:nucleus"/>
    <property type="evidence" value="ECO:0007669"/>
    <property type="project" value="TreeGrafter"/>
</dbReference>
<dbReference type="GO" id="GO:0038023">
    <property type="term" value="F:signaling receptor activity"/>
    <property type="evidence" value="ECO:0007669"/>
    <property type="project" value="InterPro"/>
</dbReference>
<organism evidence="3 4">
    <name type="scientific">Phoenix dactylifera</name>
    <name type="common">Date palm</name>
    <dbReference type="NCBI Taxonomy" id="42345"/>
    <lineage>
        <taxon>Eukaryota</taxon>
        <taxon>Viridiplantae</taxon>
        <taxon>Streptophyta</taxon>
        <taxon>Embryophyta</taxon>
        <taxon>Tracheophyta</taxon>
        <taxon>Spermatophyta</taxon>
        <taxon>Magnoliopsida</taxon>
        <taxon>Liliopsida</taxon>
        <taxon>Arecaceae</taxon>
        <taxon>Coryphoideae</taxon>
        <taxon>Phoeniceae</taxon>
        <taxon>Phoenix</taxon>
    </lineage>
</organism>
<evidence type="ECO:0000256" key="1">
    <source>
        <dbReference type="ARBA" id="ARBA00009744"/>
    </source>
</evidence>
<dbReference type="GO" id="GO:0005737">
    <property type="term" value="C:cytoplasm"/>
    <property type="evidence" value="ECO:0007669"/>
    <property type="project" value="TreeGrafter"/>
</dbReference>
<dbReference type="GO" id="GO:0009738">
    <property type="term" value="P:abscisic acid-activated signaling pathway"/>
    <property type="evidence" value="ECO:0007669"/>
    <property type="project" value="InterPro"/>
</dbReference>
<dbReference type="FunFam" id="3.30.530.20:FF:000007">
    <property type="entry name" value="Major pollen allergen Bet v 1-A"/>
    <property type="match status" value="1"/>
</dbReference>
<evidence type="ECO:0000313" key="3">
    <source>
        <dbReference type="Proteomes" id="UP000228380"/>
    </source>
</evidence>
<dbReference type="GO" id="GO:0004864">
    <property type="term" value="F:protein phosphatase inhibitor activity"/>
    <property type="evidence" value="ECO:0007669"/>
    <property type="project" value="InterPro"/>
</dbReference>
<dbReference type="InterPro" id="IPR050279">
    <property type="entry name" value="Plant_def-hormone_signal"/>
</dbReference>
<sequence length="161" mass="17765">MVAGCVTLKQEVAVGIERLWKATACDDHNLLPKVLPDFFVSAEIVEGNGGAGTIRKFNFRPAVKVASFIKDHLEVVDHESHLVKYAVIEGGLIGQRLKSQMFEVRYEVSGNGGCVVKTKVEYDTLDDKPLSEQELEELKGWLVQVLKAMEGYLLANPSAYA</sequence>
<dbReference type="PANTHER" id="PTHR31213:SF201">
    <property type="entry name" value="OS03G0300400 PROTEIN"/>
    <property type="match status" value="1"/>
</dbReference>
<gene>
    <name evidence="4" type="primary">LOC120105594</name>
</gene>
<comment type="similarity">
    <text evidence="1">Belongs to the BetVI family.</text>
</comment>
<feature type="domain" description="Bet v I/Major latex protein" evidence="2">
    <location>
        <begin position="7"/>
        <end position="156"/>
    </location>
</feature>